<evidence type="ECO:0000313" key="2">
    <source>
        <dbReference type="EMBL" id="TCM65228.1"/>
    </source>
</evidence>
<organism evidence="2 3">
    <name type="scientific">Acinetobacter calcoaceticus</name>
    <dbReference type="NCBI Taxonomy" id="471"/>
    <lineage>
        <taxon>Bacteria</taxon>
        <taxon>Pseudomonadati</taxon>
        <taxon>Pseudomonadota</taxon>
        <taxon>Gammaproteobacteria</taxon>
        <taxon>Moraxellales</taxon>
        <taxon>Moraxellaceae</taxon>
        <taxon>Acinetobacter</taxon>
        <taxon>Acinetobacter calcoaceticus/baumannii complex</taxon>
    </lineage>
</organism>
<keyword evidence="1" id="KW-1133">Transmembrane helix</keyword>
<evidence type="ECO:0000313" key="3">
    <source>
        <dbReference type="Proteomes" id="UP000294963"/>
    </source>
</evidence>
<evidence type="ECO:0000256" key="1">
    <source>
        <dbReference type="SAM" id="Phobius"/>
    </source>
</evidence>
<protein>
    <recommendedName>
        <fullName evidence="4">DUF3649 domain-containing protein</fullName>
    </recommendedName>
</protein>
<reference evidence="2 3" key="1">
    <citation type="submission" date="2019-03" db="EMBL/GenBank/DDBJ databases">
        <title>Genomic analyses of the natural microbiome of Caenorhabditis elegans.</title>
        <authorList>
            <person name="Samuel B."/>
        </authorList>
    </citation>
    <scope>NUCLEOTIDE SEQUENCE [LARGE SCALE GENOMIC DNA]</scope>
    <source>
        <strain evidence="2 3">JUb89</strain>
    </source>
</reference>
<feature type="transmembrane region" description="Helical" evidence="1">
    <location>
        <begin position="72"/>
        <end position="93"/>
    </location>
</feature>
<keyword evidence="3" id="KW-1185">Reference proteome</keyword>
<feature type="transmembrane region" description="Helical" evidence="1">
    <location>
        <begin position="100"/>
        <end position="119"/>
    </location>
</feature>
<dbReference type="Proteomes" id="UP000294963">
    <property type="component" value="Unassembled WGS sequence"/>
</dbReference>
<sequence length="120" mass="13031">MSMNNVANANVATTAEIHSVPRAKKSKKQVTAISYRVMIFYRFGLALLGGYLLAALSAMMIAALFSADRINAVMAATLTAFVIHCGVFIWVFMVNKTLKASLGVLTPCVILFGLLQWMAQ</sequence>
<name>A0A4V2R0M0_ACICA</name>
<keyword evidence="1" id="KW-0812">Transmembrane</keyword>
<accession>A0A4V2R0M0</accession>
<keyword evidence="1" id="KW-0472">Membrane</keyword>
<dbReference type="EMBL" id="SLVJ01000015">
    <property type="protein sequence ID" value="TCM65228.1"/>
    <property type="molecule type" value="Genomic_DNA"/>
</dbReference>
<gene>
    <name evidence="2" type="ORF">EC844_11566</name>
</gene>
<comment type="caution">
    <text evidence="2">The sequence shown here is derived from an EMBL/GenBank/DDBJ whole genome shotgun (WGS) entry which is preliminary data.</text>
</comment>
<proteinExistence type="predicted"/>
<evidence type="ECO:0008006" key="4">
    <source>
        <dbReference type="Google" id="ProtNLM"/>
    </source>
</evidence>
<feature type="transmembrane region" description="Helical" evidence="1">
    <location>
        <begin position="43"/>
        <end position="66"/>
    </location>
</feature>
<dbReference type="AlphaFoldDB" id="A0A4V2R0M0"/>